<evidence type="ECO:0000256" key="10">
    <source>
        <dbReference type="PIRSR" id="PIRSR001399-1"/>
    </source>
</evidence>
<dbReference type="NCBIfam" id="TIGR01088">
    <property type="entry name" value="aroQ"/>
    <property type="match status" value="1"/>
</dbReference>
<dbReference type="GO" id="GO:0009073">
    <property type="term" value="P:aromatic amino acid family biosynthetic process"/>
    <property type="evidence" value="ECO:0007669"/>
    <property type="project" value="UniProtKB-KW"/>
</dbReference>
<comment type="pathway">
    <text evidence="3 9">Metabolic intermediate biosynthesis; chorismate biosynthesis; chorismate from D-erythrose 4-phosphate and phosphoenolpyruvate: step 3/7.</text>
</comment>
<dbReference type="PROSITE" id="PS01029">
    <property type="entry name" value="DEHYDROQUINASE_II"/>
    <property type="match status" value="1"/>
</dbReference>
<reference evidence="14" key="1">
    <citation type="journal article" date="2011" name="J. Bacteriol.">
        <title>Genome sequences of eight morphologically diverse alphaproteobacteria.</title>
        <authorList>
            <consortium name="US DOE Joint Genome Institute"/>
            <person name="Brown P.J."/>
            <person name="Kysela D.T."/>
            <person name="Buechlein A."/>
            <person name="Hemmerich C."/>
            <person name="Brun Y.V."/>
        </authorList>
    </citation>
    <scope>NUCLEOTIDE SEQUENCE [LARGE SCALE GENOMIC DNA]</scope>
    <source>
        <strain evidence="14">ATCC 51888 / DSM 1869 / NCIB 11706 / TK 0415</strain>
    </source>
</reference>
<feature type="binding site" evidence="9 11">
    <location>
        <position position="112"/>
    </location>
    <ligand>
        <name>substrate</name>
    </ligand>
</feature>
<evidence type="ECO:0000256" key="4">
    <source>
        <dbReference type="ARBA" id="ARBA00011037"/>
    </source>
</evidence>
<feature type="binding site" evidence="9 11">
    <location>
        <position position="88"/>
    </location>
    <ligand>
        <name>substrate</name>
    </ligand>
</feature>
<evidence type="ECO:0000256" key="3">
    <source>
        <dbReference type="ARBA" id="ARBA00004902"/>
    </source>
</evidence>
<organism evidence="13 14">
    <name type="scientific">Hyphomicrobium denitrificans (strain ATCC 51888 / DSM 1869 / NCIMB 11706 / TK 0415)</name>
    <dbReference type="NCBI Taxonomy" id="582899"/>
    <lineage>
        <taxon>Bacteria</taxon>
        <taxon>Pseudomonadati</taxon>
        <taxon>Pseudomonadota</taxon>
        <taxon>Alphaproteobacteria</taxon>
        <taxon>Hyphomicrobiales</taxon>
        <taxon>Hyphomicrobiaceae</taxon>
        <taxon>Hyphomicrobium</taxon>
    </lineage>
</organism>
<dbReference type="NCBIfam" id="NF003806">
    <property type="entry name" value="PRK05395.1-3"/>
    <property type="match status" value="1"/>
</dbReference>
<keyword evidence="8 9" id="KW-0456">Lyase</keyword>
<comment type="similarity">
    <text evidence="4 9">Belongs to the type-II 3-dehydroquinase family.</text>
</comment>
<sequence length="149" mass="16100">MTTRIYVLNGPNLNLLGVREPAIYGSETLEDLRARTGKAAAAHGLEIDFRQSNIEGELVNWVQEARGKAKGIIINAGAYTHTSVAILDALQAAELPVIEVHLSNIFRRDQFRQHSYVSLAATGVICGLGGKGYELAIEAMANILATRKA</sequence>
<dbReference type="PANTHER" id="PTHR21272:SF3">
    <property type="entry name" value="CATABOLIC 3-DEHYDROQUINASE"/>
    <property type="match status" value="1"/>
</dbReference>
<proteinExistence type="inferred from homology"/>
<evidence type="ECO:0000256" key="1">
    <source>
        <dbReference type="ARBA" id="ARBA00001864"/>
    </source>
</evidence>
<comment type="function">
    <text evidence="2 9">Catalyzes a trans-dehydration via an enolate intermediate.</text>
</comment>
<dbReference type="InterPro" id="IPR036441">
    <property type="entry name" value="DHquinase_II_sf"/>
</dbReference>
<dbReference type="GO" id="GO:0019631">
    <property type="term" value="P:quinate catabolic process"/>
    <property type="evidence" value="ECO:0007669"/>
    <property type="project" value="TreeGrafter"/>
</dbReference>
<dbReference type="AlphaFoldDB" id="D8JU66"/>
<feature type="active site" description="Proton acceptor" evidence="9 10">
    <location>
        <position position="24"/>
    </location>
</feature>
<gene>
    <name evidence="9" type="primary">aroQ</name>
    <name evidence="13" type="ordered locus">Hden_0839</name>
</gene>
<keyword evidence="9" id="KW-0028">Amino-acid biosynthesis</keyword>
<dbReference type="eggNOG" id="COG0757">
    <property type="taxonomic scope" value="Bacteria"/>
</dbReference>
<dbReference type="GO" id="GO:0009423">
    <property type="term" value="P:chorismate biosynthetic process"/>
    <property type="evidence" value="ECO:0007669"/>
    <property type="project" value="UniProtKB-UniRule"/>
</dbReference>
<dbReference type="EMBL" id="CP002083">
    <property type="protein sequence ID" value="ADJ22656.1"/>
    <property type="molecule type" value="Genomic_DNA"/>
</dbReference>
<dbReference type="NCBIfam" id="NF003805">
    <property type="entry name" value="PRK05395.1-2"/>
    <property type="match status" value="1"/>
</dbReference>
<dbReference type="KEGG" id="hdn:Hden_0839"/>
<evidence type="ECO:0000256" key="11">
    <source>
        <dbReference type="PIRSR" id="PIRSR001399-2"/>
    </source>
</evidence>
<evidence type="ECO:0000256" key="12">
    <source>
        <dbReference type="PIRSR" id="PIRSR001399-3"/>
    </source>
</evidence>
<feature type="active site" description="Proton donor" evidence="9 10">
    <location>
        <position position="101"/>
    </location>
</feature>
<dbReference type="GO" id="GO:0008652">
    <property type="term" value="P:amino acid biosynthetic process"/>
    <property type="evidence" value="ECO:0007669"/>
    <property type="project" value="UniProtKB-KW"/>
</dbReference>
<evidence type="ECO:0000256" key="5">
    <source>
        <dbReference type="ARBA" id="ARBA00011193"/>
    </source>
</evidence>
<keyword evidence="14" id="KW-1185">Reference proteome</keyword>
<dbReference type="InterPro" id="IPR001874">
    <property type="entry name" value="DHquinase_II"/>
</dbReference>
<feature type="binding site" evidence="9 11">
    <location>
        <begin position="102"/>
        <end position="103"/>
    </location>
    <ligand>
        <name>substrate</name>
    </ligand>
</feature>
<evidence type="ECO:0000256" key="8">
    <source>
        <dbReference type="ARBA" id="ARBA00023239"/>
    </source>
</evidence>
<evidence type="ECO:0000313" key="14">
    <source>
        <dbReference type="Proteomes" id="UP000002033"/>
    </source>
</evidence>
<dbReference type="PIRSF" id="PIRSF001399">
    <property type="entry name" value="DHquinase_II"/>
    <property type="match status" value="1"/>
</dbReference>
<dbReference type="NCBIfam" id="NF003807">
    <property type="entry name" value="PRK05395.1-4"/>
    <property type="match status" value="1"/>
</dbReference>
<evidence type="ECO:0000256" key="7">
    <source>
        <dbReference type="ARBA" id="ARBA00023141"/>
    </source>
</evidence>
<dbReference type="GO" id="GO:0003855">
    <property type="term" value="F:3-dehydroquinate dehydratase activity"/>
    <property type="evidence" value="ECO:0007669"/>
    <property type="project" value="UniProtKB-UniRule"/>
</dbReference>
<feature type="binding site" evidence="9 11">
    <location>
        <position position="75"/>
    </location>
    <ligand>
        <name>substrate</name>
    </ligand>
</feature>
<comment type="catalytic activity">
    <reaction evidence="1 9">
        <text>3-dehydroquinate = 3-dehydroshikimate + H2O</text>
        <dbReference type="Rhea" id="RHEA:21096"/>
        <dbReference type="ChEBI" id="CHEBI:15377"/>
        <dbReference type="ChEBI" id="CHEBI:16630"/>
        <dbReference type="ChEBI" id="CHEBI:32364"/>
        <dbReference type="EC" id="4.2.1.10"/>
    </reaction>
</comment>
<dbReference type="HAMAP" id="MF_00169">
    <property type="entry name" value="AroQ"/>
    <property type="match status" value="1"/>
</dbReference>
<dbReference type="Proteomes" id="UP000002033">
    <property type="component" value="Chromosome"/>
</dbReference>
<dbReference type="STRING" id="582899.Hden_0839"/>
<evidence type="ECO:0000256" key="6">
    <source>
        <dbReference type="ARBA" id="ARBA00012060"/>
    </source>
</evidence>
<dbReference type="Pfam" id="PF01220">
    <property type="entry name" value="DHquinase_II"/>
    <property type="match status" value="1"/>
</dbReference>
<dbReference type="UniPathway" id="UPA00053">
    <property type="reaction ID" value="UER00086"/>
</dbReference>
<evidence type="ECO:0000313" key="13">
    <source>
        <dbReference type="EMBL" id="ADJ22656.1"/>
    </source>
</evidence>
<feature type="binding site" evidence="9 11">
    <location>
        <position position="81"/>
    </location>
    <ligand>
        <name>substrate</name>
    </ligand>
</feature>
<evidence type="ECO:0000256" key="2">
    <source>
        <dbReference type="ARBA" id="ARBA00003924"/>
    </source>
</evidence>
<name>D8JU66_HYPDA</name>
<dbReference type="SUPFAM" id="SSF52304">
    <property type="entry name" value="Type II 3-dehydroquinate dehydratase"/>
    <property type="match status" value="1"/>
</dbReference>
<dbReference type="RefSeq" id="WP_013214871.1">
    <property type="nucleotide sequence ID" value="NC_014313.1"/>
</dbReference>
<comment type="subunit">
    <text evidence="5 9">Homododecamer.</text>
</comment>
<dbReference type="Gene3D" id="3.40.50.9100">
    <property type="entry name" value="Dehydroquinase, class II"/>
    <property type="match status" value="1"/>
</dbReference>
<evidence type="ECO:0000256" key="9">
    <source>
        <dbReference type="HAMAP-Rule" id="MF_00169"/>
    </source>
</evidence>
<dbReference type="CDD" id="cd00466">
    <property type="entry name" value="DHQase_II"/>
    <property type="match status" value="1"/>
</dbReference>
<keyword evidence="7 9" id="KW-0057">Aromatic amino acid biosynthesis</keyword>
<protein>
    <recommendedName>
        <fullName evidence="6 9">3-dehydroquinate dehydratase</fullName>
        <shortName evidence="9">3-dehydroquinase</shortName>
        <ecNumber evidence="6 9">4.2.1.10</ecNumber>
    </recommendedName>
    <alternativeName>
        <fullName evidence="9">Type II DHQase</fullName>
    </alternativeName>
</protein>
<dbReference type="PANTHER" id="PTHR21272">
    <property type="entry name" value="CATABOLIC 3-DEHYDROQUINASE"/>
    <property type="match status" value="1"/>
</dbReference>
<dbReference type="HOGENOM" id="CLU_090968_2_0_5"/>
<feature type="site" description="Transition state stabilizer" evidence="9 12">
    <location>
        <position position="19"/>
    </location>
</feature>
<dbReference type="InterPro" id="IPR018509">
    <property type="entry name" value="DHquinase_II_CS"/>
</dbReference>
<dbReference type="OrthoDB" id="9790793at2"/>
<accession>D8JU66</accession>
<dbReference type="EC" id="4.2.1.10" evidence="6 9"/>